<dbReference type="HOGENOM" id="CLU_027562_17_1_11"/>
<evidence type="ECO:0000256" key="2">
    <source>
        <dbReference type="ARBA" id="ARBA00022908"/>
    </source>
</evidence>
<evidence type="ECO:0000256" key="6">
    <source>
        <dbReference type="SAM" id="MobiDB-lite"/>
    </source>
</evidence>
<feature type="compositionally biased region" description="Polar residues" evidence="6">
    <location>
        <begin position="165"/>
        <end position="181"/>
    </location>
</feature>
<proteinExistence type="inferred from homology"/>
<organism evidence="9 10">
    <name type="scientific">Saccharomonospora xinjiangensis XJ-54</name>
    <dbReference type="NCBI Taxonomy" id="882086"/>
    <lineage>
        <taxon>Bacteria</taxon>
        <taxon>Bacillati</taxon>
        <taxon>Actinomycetota</taxon>
        <taxon>Actinomycetes</taxon>
        <taxon>Pseudonocardiales</taxon>
        <taxon>Pseudonocardiaceae</taxon>
        <taxon>Saccharomonospora</taxon>
    </lineage>
</organism>
<dbReference type="Pfam" id="PF22022">
    <property type="entry name" value="Phage_int_M"/>
    <property type="match status" value="1"/>
</dbReference>
<dbReference type="Gene3D" id="1.10.443.10">
    <property type="entry name" value="Intergrase catalytic core"/>
    <property type="match status" value="1"/>
</dbReference>
<dbReference type="RefSeq" id="WP_006239680.1">
    <property type="nucleotide sequence ID" value="NZ_JH636049.1"/>
</dbReference>
<protein>
    <submittedName>
        <fullName evidence="9">Site-specific recombinase XerC</fullName>
    </submittedName>
</protein>
<dbReference type="OrthoDB" id="4326943at2"/>
<dbReference type="EMBL" id="JH636049">
    <property type="protein sequence ID" value="EID55506.1"/>
    <property type="molecule type" value="Genomic_DNA"/>
</dbReference>
<dbReference type="SUPFAM" id="SSF56349">
    <property type="entry name" value="DNA breaking-rejoining enzymes"/>
    <property type="match status" value="1"/>
</dbReference>
<evidence type="ECO:0000259" key="7">
    <source>
        <dbReference type="PROSITE" id="PS51898"/>
    </source>
</evidence>
<accession>I0V5V3</accession>
<dbReference type="InterPro" id="IPR044068">
    <property type="entry name" value="CB"/>
</dbReference>
<dbReference type="PROSITE" id="PS51900">
    <property type="entry name" value="CB"/>
    <property type="match status" value="1"/>
</dbReference>
<evidence type="ECO:0000256" key="1">
    <source>
        <dbReference type="ARBA" id="ARBA00008857"/>
    </source>
</evidence>
<keyword evidence="3 5" id="KW-0238">DNA-binding</keyword>
<dbReference type="InterPro" id="IPR053876">
    <property type="entry name" value="Phage_int_M"/>
</dbReference>
<dbReference type="AlphaFoldDB" id="I0V5V3"/>
<sequence>MARPPLPVGTHGKIKVTRKPGGGFVAKAKYRDFDGVTRLVERSGHTETAARNRLREALRDRSAQSAGGLITGDTKFSAAADLWLREVSSAVETGDLSPNSAYLYERQLCNYVLPALGELRIREVTTPRVDVLLQAVRKRRSAATAKVVRSVVSGVMGLAARHGATATNPTRETKKISSGGQRSVRALTADERVRWLAQLEADPFAVRKDLPDLTRFMLATGVRIGEALAVSWDEVDFDARTVDIEWTLVRIRGEGLRRIPPKTDSGRRVLPLPLFAVEMLQRRAAAYPGEGPAIGAAAPVFPDTAGGWRDPSNTRRDLRTARGTEGFAWVTSHVFRKTCATILDEARFTPRQIADQLGHARPSLTQDVYVARKMANPAAADALHDELGT</sequence>
<dbReference type="Gene3D" id="1.10.150.130">
    <property type="match status" value="1"/>
</dbReference>
<dbReference type="InterPro" id="IPR013762">
    <property type="entry name" value="Integrase-like_cat_sf"/>
</dbReference>
<dbReference type="eggNOG" id="COG0582">
    <property type="taxonomic scope" value="Bacteria"/>
</dbReference>
<feature type="domain" description="Tyr recombinase" evidence="7">
    <location>
        <begin position="182"/>
        <end position="385"/>
    </location>
</feature>
<evidence type="ECO:0000256" key="5">
    <source>
        <dbReference type="PROSITE-ProRule" id="PRU01248"/>
    </source>
</evidence>
<dbReference type="Pfam" id="PF00589">
    <property type="entry name" value="Phage_integrase"/>
    <property type="match status" value="1"/>
</dbReference>
<dbReference type="CDD" id="cd01189">
    <property type="entry name" value="INT_ICEBs1_C_like"/>
    <property type="match status" value="1"/>
</dbReference>
<dbReference type="PANTHER" id="PTHR30629:SF2">
    <property type="entry name" value="PROPHAGE INTEGRASE INTS-RELATED"/>
    <property type="match status" value="1"/>
</dbReference>
<keyword evidence="4" id="KW-0233">DNA recombination</keyword>
<dbReference type="InterPro" id="IPR050808">
    <property type="entry name" value="Phage_Integrase"/>
</dbReference>
<dbReference type="InterPro" id="IPR011010">
    <property type="entry name" value="DNA_brk_join_enz"/>
</dbReference>
<feature type="domain" description="Core-binding (CB)" evidence="8">
    <location>
        <begin position="74"/>
        <end position="160"/>
    </location>
</feature>
<dbReference type="InterPro" id="IPR010998">
    <property type="entry name" value="Integrase_recombinase_N"/>
</dbReference>
<dbReference type="Proteomes" id="UP000004691">
    <property type="component" value="Unassembled WGS sequence"/>
</dbReference>
<keyword evidence="2" id="KW-0229">DNA integration</keyword>
<dbReference type="InterPro" id="IPR002104">
    <property type="entry name" value="Integrase_catalytic"/>
</dbReference>
<dbReference type="GO" id="GO:0015074">
    <property type="term" value="P:DNA integration"/>
    <property type="evidence" value="ECO:0007669"/>
    <property type="project" value="UniProtKB-KW"/>
</dbReference>
<gene>
    <name evidence="9" type="ORF">SacxiDRAFT_3301</name>
</gene>
<dbReference type="GO" id="GO:0006310">
    <property type="term" value="P:DNA recombination"/>
    <property type="evidence" value="ECO:0007669"/>
    <property type="project" value="UniProtKB-KW"/>
</dbReference>
<feature type="region of interest" description="Disordered" evidence="6">
    <location>
        <begin position="162"/>
        <end position="181"/>
    </location>
</feature>
<dbReference type="PANTHER" id="PTHR30629">
    <property type="entry name" value="PROPHAGE INTEGRASE"/>
    <property type="match status" value="1"/>
</dbReference>
<evidence type="ECO:0000259" key="8">
    <source>
        <dbReference type="PROSITE" id="PS51900"/>
    </source>
</evidence>
<reference evidence="9 10" key="1">
    <citation type="submission" date="2012-01" db="EMBL/GenBank/DDBJ databases">
        <title>Improved High-Quality Draft sequence of Saccharomonospora xinjiangensis XJ-54.</title>
        <authorList>
            <consortium name="US DOE Joint Genome Institute"/>
            <person name="Lucas S."/>
            <person name="Han J."/>
            <person name="Lapidus A."/>
            <person name="Cheng J.-F."/>
            <person name="Goodwin L."/>
            <person name="Pitluck S."/>
            <person name="Peters L."/>
            <person name="Mikhailova N."/>
            <person name="Teshima H."/>
            <person name="Detter J.C."/>
            <person name="Han C."/>
            <person name="Tapia R."/>
            <person name="Land M."/>
            <person name="Hauser L."/>
            <person name="Kyrpides N."/>
            <person name="Ivanova N."/>
            <person name="Pagani I."/>
            <person name="Brambilla E.-M."/>
            <person name="Klenk H.-P."/>
            <person name="Woyke T."/>
        </authorList>
    </citation>
    <scope>NUCLEOTIDE SEQUENCE [LARGE SCALE GENOMIC DNA]</scope>
    <source>
        <strain evidence="9 10">XJ-54</strain>
    </source>
</reference>
<dbReference type="GO" id="GO:0003677">
    <property type="term" value="F:DNA binding"/>
    <property type="evidence" value="ECO:0007669"/>
    <property type="project" value="UniProtKB-UniRule"/>
</dbReference>
<evidence type="ECO:0000313" key="9">
    <source>
        <dbReference type="EMBL" id="EID55506.1"/>
    </source>
</evidence>
<keyword evidence="10" id="KW-1185">Reference proteome</keyword>
<dbReference type="STRING" id="882086.SacxiDRAFT_3301"/>
<evidence type="ECO:0000256" key="3">
    <source>
        <dbReference type="ARBA" id="ARBA00023125"/>
    </source>
</evidence>
<dbReference type="PROSITE" id="PS51898">
    <property type="entry name" value="TYR_RECOMBINASE"/>
    <property type="match status" value="1"/>
</dbReference>
<evidence type="ECO:0000256" key="4">
    <source>
        <dbReference type="ARBA" id="ARBA00023172"/>
    </source>
</evidence>
<comment type="similarity">
    <text evidence="1">Belongs to the 'phage' integrase family.</text>
</comment>
<evidence type="ECO:0000313" key="10">
    <source>
        <dbReference type="Proteomes" id="UP000004691"/>
    </source>
</evidence>
<name>I0V5V3_9PSEU</name>